<dbReference type="Proteomes" id="UP000688137">
    <property type="component" value="Unassembled WGS sequence"/>
</dbReference>
<keyword evidence="1" id="KW-1133">Transmembrane helix</keyword>
<dbReference type="AlphaFoldDB" id="A0A8S1M8I8"/>
<comment type="caution">
    <text evidence="2">The sequence shown here is derived from an EMBL/GenBank/DDBJ whole genome shotgun (WGS) entry which is preliminary data.</text>
</comment>
<dbReference type="EMBL" id="CAJJDM010000052">
    <property type="protein sequence ID" value="CAD8074153.1"/>
    <property type="molecule type" value="Genomic_DNA"/>
</dbReference>
<name>A0A8S1M8I8_PARPR</name>
<dbReference type="OMA" id="IPRQERW"/>
<keyword evidence="1" id="KW-0472">Membrane</keyword>
<evidence type="ECO:0008006" key="4">
    <source>
        <dbReference type="Google" id="ProtNLM"/>
    </source>
</evidence>
<organism evidence="2 3">
    <name type="scientific">Paramecium primaurelia</name>
    <dbReference type="NCBI Taxonomy" id="5886"/>
    <lineage>
        <taxon>Eukaryota</taxon>
        <taxon>Sar</taxon>
        <taxon>Alveolata</taxon>
        <taxon>Ciliophora</taxon>
        <taxon>Intramacronucleata</taxon>
        <taxon>Oligohymenophorea</taxon>
        <taxon>Peniculida</taxon>
        <taxon>Parameciidae</taxon>
        <taxon>Paramecium</taxon>
    </lineage>
</organism>
<feature type="transmembrane region" description="Helical" evidence="1">
    <location>
        <begin position="407"/>
        <end position="432"/>
    </location>
</feature>
<accession>A0A8S1M8I8</accession>
<keyword evidence="1" id="KW-0812">Transmembrane</keyword>
<sequence>MFLFLIYGIFGQVIVEINDNNAYFNVHEGIRSTILQLPHAWDGQLNGTGCELRQKSIQESISLYQIIEFSEDNMEELILVSQDDHRIAIISTNLRLVIIHKNNLKEKMSYDLSKYEINYIHQIILNDNILLLITDTKAFVVYLQPLSIIEFAEWIPRQERWLTNIYGDFIYTAVSLNGIDIYHLNNLTYYRTINHVDIGQSQLCVKDFTIFKTTLYILDCYMGLIIAKMNSYENVIDFKVRKIDVQEGGIAVDTKNGINIFVGYKWKLRYAIVEYVVDDTEWRIQNLIYTNKIKDVDVNNEYAIIQGNSRHMVAFNFGTSLSNDIIKYNLRDFELRNNELIGITATQLFSSQLQLIPLKIDCQIYQDNSEIYSLVYNVSYNGTTIERHHLNFQVNLVSTYLYQHQSYLVIILITLLFCIFTLIIIMIFKWYYSLRKEERKIAKSIKGYSLSIPTSGRTNTQQSSRPFSPSNQHLIINNIQQQQ</sequence>
<protein>
    <recommendedName>
        <fullName evidence="4">Transmembrane protein</fullName>
    </recommendedName>
</protein>
<evidence type="ECO:0000256" key="1">
    <source>
        <dbReference type="SAM" id="Phobius"/>
    </source>
</evidence>
<gene>
    <name evidence="2" type="ORF">PPRIM_AZ9-3.1.T0520105</name>
</gene>
<proteinExistence type="predicted"/>
<evidence type="ECO:0000313" key="3">
    <source>
        <dbReference type="Proteomes" id="UP000688137"/>
    </source>
</evidence>
<evidence type="ECO:0000313" key="2">
    <source>
        <dbReference type="EMBL" id="CAD8074153.1"/>
    </source>
</evidence>
<reference evidence="2" key="1">
    <citation type="submission" date="2021-01" db="EMBL/GenBank/DDBJ databases">
        <authorList>
            <consortium name="Genoscope - CEA"/>
            <person name="William W."/>
        </authorList>
    </citation>
    <scope>NUCLEOTIDE SEQUENCE</scope>
</reference>
<keyword evidence="3" id="KW-1185">Reference proteome</keyword>